<dbReference type="Proteomes" id="UP001530377">
    <property type="component" value="Unassembled WGS sequence"/>
</dbReference>
<evidence type="ECO:0000313" key="2">
    <source>
        <dbReference type="Proteomes" id="UP001530377"/>
    </source>
</evidence>
<protein>
    <submittedName>
        <fullName evidence="1">Uncharacterized protein</fullName>
    </submittedName>
</protein>
<organism evidence="1 2">
    <name type="scientific">Cyclostephanos tholiformis</name>
    <dbReference type="NCBI Taxonomy" id="382380"/>
    <lineage>
        <taxon>Eukaryota</taxon>
        <taxon>Sar</taxon>
        <taxon>Stramenopiles</taxon>
        <taxon>Ochrophyta</taxon>
        <taxon>Bacillariophyta</taxon>
        <taxon>Coscinodiscophyceae</taxon>
        <taxon>Thalassiosirophycidae</taxon>
        <taxon>Stephanodiscales</taxon>
        <taxon>Stephanodiscaceae</taxon>
        <taxon>Cyclostephanos</taxon>
    </lineage>
</organism>
<sequence length="289" mass="29680">MEIAIPPPPAGEVSESAFDAIARAASVAQDAADQASAAAAAIGIKGAVATKAAATAAAASSAAATWLGSFQFQLPSMYPLVDGNFVPSGPPSVSSRLHFQVDPAKIDPNYNFDASARARENLAIMKANFLEMTRGVTGAFDGTIMKGITGALDGVEGGSASTNAAAAASTLTAVISSLHLKEFGGWYAAAFTGAYALTQRSAGREEATEAYESELAAAKERASEAASAAGLAAEGAKTATMLAIRMERDMMKDGGKALLASSRSKMAEVEKASVFFFLHNFFYLTKNIT</sequence>
<gene>
    <name evidence="1" type="ORF">ACHAXA_011206</name>
</gene>
<keyword evidence="2" id="KW-1185">Reference proteome</keyword>
<accession>A0ABD3RF59</accession>
<name>A0ABD3RF59_9STRA</name>
<comment type="caution">
    <text evidence="1">The sequence shown here is derived from an EMBL/GenBank/DDBJ whole genome shotgun (WGS) entry which is preliminary data.</text>
</comment>
<dbReference type="EMBL" id="JALLPB020000248">
    <property type="protein sequence ID" value="KAL3811609.1"/>
    <property type="molecule type" value="Genomic_DNA"/>
</dbReference>
<evidence type="ECO:0000313" key="1">
    <source>
        <dbReference type="EMBL" id="KAL3811609.1"/>
    </source>
</evidence>
<dbReference type="AlphaFoldDB" id="A0ABD3RF59"/>
<proteinExistence type="predicted"/>
<reference evidence="1 2" key="1">
    <citation type="submission" date="2024-10" db="EMBL/GenBank/DDBJ databases">
        <title>Updated reference genomes for cyclostephanoid diatoms.</title>
        <authorList>
            <person name="Roberts W.R."/>
            <person name="Alverson A.J."/>
        </authorList>
    </citation>
    <scope>NUCLEOTIDE SEQUENCE [LARGE SCALE GENOMIC DNA]</scope>
    <source>
        <strain evidence="1 2">AJA228-03</strain>
    </source>
</reference>